<keyword evidence="1" id="KW-0663">Pyridoxal phosphate</keyword>
<sequence>MIKERTFAPLLPDSFQILSHKEKKAFLKKETILKKKIHYFDWTASGLAAKCIEKRIRKILPFYANPHSESSSHSKIIGEIYENARKNLKTFFGLDSSFALISCGFGSSAAIKKFQEIMGIYLPPQTKSNLKLENLDKSLLPLVIIGPYEHHSNELSFREGLCEVVRIPLDAQGLIDLEMLQHILSNNTHRKIIASFSLASNVSGIIAPFAEISHLVRKYGGIVCFDMASSSAYFDIPSHFYDVAFLSPHKLLGGIASSGILIIKRALINKTLPPTFCGGGVVGYVSRTSQLYFANEEIREEAGTPGILEFIRASLAYQLREEIGQEWIANSKKELIKILKEFLENESKITIYGNPNYNSNGTFSFNIQNKSPYEIANKLSKDFGILVRAGCSCAGPYGHDLLGLKDNTIFEQKPGWIRVSLHYTHQKKEIHYLCNSLKILCK</sequence>
<dbReference type="InterPro" id="IPR000192">
    <property type="entry name" value="Aminotrans_V_dom"/>
</dbReference>
<evidence type="ECO:0000256" key="1">
    <source>
        <dbReference type="ARBA" id="ARBA00022898"/>
    </source>
</evidence>
<dbReference type="SUPFAM" id="SSF53383">
    <property type="entry name" value="PLP-dependent transferases"/>
    <property type="match status" value="1"/>
</dbReference>
<name>A0A377PWW5_9HELI</name>
<feature type="domain" description="Aminotransferase class V" evidence="2">
    <location>
        <begin position="143"/>
        <end position="433"/>
    </location>
</feature>
<proteinExistence type="predicted"/>
<dbReference type="EC" id="2.8.1.7" evidence="3"/>
<dbReference type="EMBL" id="UGJF01000001">
    <property type="protein sequence ID" value="STQ87366.1"/>
    <property type="molecule type" value="Genomic_DNA"/>
</dbReference>
<evidence type="ECO:0000313" key="3">
    <source>
        <dbReference type="EMBL" id="STQ87366.1"/>
    </source>
</evidence>
<dbReference type="AlphaFoldDB" id="A0A377PWW5"/>
<dbReference type="PANTHER" id="PTHR43586">
    <property type="entry name" value="CYSTEINE DESULFURASE"/>
    <property type="match status" value="1"/>
</dbReference>
<dbReference type="Gene3D" id="3.40.640.10">
    <property type="entry name" value="Type I PLP-dependent aspartate aminotransferase-like (Major domain)"/>
    <property type="match status" value="1"/>
</dbReference>
<evidence type="ECO:0000259" key="2">
    <source>
        <dbReference type="Pfam" id="PF00266"/>
    </source>
</evidence>
<dbReference type="Proteomes" id="UP000255269">
    <property type="component" value="Unassembled WGS sequence"/>
</dbReference>
<dbReference type="GO" id="GO:0008483">
    <property type="term" value="F:transaminase activity"/>
    <property type="evidence" value="ECO:0007669"/>
    <property type="project" value="UniProtKB-KW"/>
</dbReference>
<dbReference type="InterPro" id="IPR015422">
    <property type="entry name" value="PyrdxlP-dep_Trfase_small"/>
</dbReference>
<dbReference type="GO" id="GO:0031071">
    <property type="term" value="F:cysteine desulfurase activity"/>
    <property type="evidence" value="ECO:0007669"/>
    <property type="project" value="UniProtKB-EC"/>
</dbReference>
<keyword evidence="3" id="KW-0808">Transferase</keyword>
<gene>
    <name evidence="3" type="primary">csd</name>
    <name evidence="3" type="ORF">NCTC13156_00178</name>
</gene>
<keyword evidence="3" id="KW-0032">Aminotransferase</keyword>
<dbReference type="PANTHER" id="PTHR43586:SF8">
    <property type="entry name" value="CYSTEINE DESULFURASE 1, CHLOROPLASTIC"/>
    <property type="match status" value="1"/>
</dbReference>
<reference evidence="3 4" key="1">
    <citation type="submission" date="2018-06" db="EMBL/GenBank/DDBJ databases">
        <authorList>
            <consortium name="Pathogen Informatics"/>
            <person name="Doyle S."/>
        </authorList>
    </citation>
    <scope>NUCLEOTIDE SEQUENCE [LARGE SCALE GENOMIC DNA]</scope>
    <source>
        <strain evidence="3 4">NCTC13156</strain>
    </source>
</reference>
<dbReference type="Gene3D" id="3.90.1150.10">
    <property type="entry name" value="Aspartate Aminotransferase, domain 1"/>
    <property type="match status" value="1"/>
</dbReference>
<accession>A0A377PWW5</accession>
<organism evidence="3 4">
    <name type="scientific">Helicobacter pullorum</name>
    <dbReference type="NCBI Taxonomy" id="35818"/>
    <lineage>
        <taxon>Bacteria</taxon>
        <taxon>Pseudomonadati</taxon>
        <taxon>Campylobacterota</taxon>
        <taxon>Epsilonproteobacteria</taxon>
        <taxon>Campylobacterales</taxon>
        <taxon>Helicobacteraceae</taxon>
        <taxon>Helicobacter</taxon>
    </lineage>
</organism>
<evidence type="ECO:0000313" key="4">
    <source>
        <dbReference type="Proteomes" id="UP000255269"/>
    </source>
</evidence>
<protein>
    <submittedName>
        <fullName evidence="3">Aminotransferase</fullName>
        <ecNumber evidence="3">2.8.1.7</ecNumber>
    </submittedName>
</protein>
<dbReference type="Pfam" id="PF00266">
    <property type="entry name" value="Aminotran_5"/>
    <property type="match status" value="1"/>
</dbReference>
<dbReference type="InterPro" id="IPR015421">
    <property type="entry name" value="PyrdxlP-dep_Trfase_major"/>
</dbReference>
<dbReference type="InterPro" id="IPR015424">
    <property type="entry name" value="PyrdxlP-dep_Trfase"/>
</dbReference>